<organism evidence="1 2">
    <name type="scientific">Candidatus Erysipelatoclostridium merdavium</name>
    <dbReference type="NCBI Taxonomy" id="2838566"/>
    <lineage>
        <taxon>Bacteria</taxon>
        <taxon>Bacillati</taxon>
        <taxon>Bacillota</taxon>
        <taxon>Erysipelotrichia</taxon>
        <taxon>Erysipelotrichales</taxon>
        <taxon>Erysipelotrichales incertae sedis</taxon>
    </lineage>
</organism>
<reference evidence="1" key="1">
    <citation type="journal article" date="2021" name="PeerJ">
        <title>Extensive microbial diversity within the chicken gut microbiome revealed by metagenomics and culture.</title>
        <authorList>
            <person name="Gilroy R."/>
            <person name="Ravi A."/>
            <person name="Getino M."/>
            <person name="Pursley I."/>
            <person name="Horton D.L."/>
            <person name="Alikhan N.F."/>
            <person name="Baker D."/>
            <person name="Gharbi K."/>
            <person name="Hall N."/>
            <person name="Watson M."/>
            <person name="Adriaenssens E.M."/>
            <person name="Foster-Nyarko E."/>
            <person name="Jarju S."/>
            <person name="Secka A."/>
            <person name="Antonio M."/>
            <person name="Oren A."/>
            <person name="Chaudhuri R.R."/>
            <person name="La Ragione R."/>
            <person name="Hildebrand F."/>
            <person name="Pallen M.J."/>
        </authorList>
    </citation>
    <scope>NUCLEOTIDE SEQUENCE</scope>
    <source>
        <strain evidence="1">ChiGjej1B1-14440</strain>
    </source>
</reference>
<accession>A0A9D2BLF7</accession>
<dbReference type="EMBL" id="DXET01000008">
    <property type="protein sequence ID" value="HIX80398.1"/>
    <property type="molecule type" value="Genomic_DNA"/>
</dbReference>
<dbReference type="InterPro" id="IPR010690">
    <property type="entry name" value="YqfD"/>
</dbReference>
<dbReference type="AlphaFoldDB" id="A0A9D2BLF7"/>
<proteinExistence type="predicted"/>
<sequence>MKFGYDLYEVASDDIISLLNSFKKDHLIVFQLTKIDDNTYRFYLPIYQRFLARKYNMQIIKSIGILYYLVVLFCKKINIIGVISFALTLLICNRFIFKVEITGNSPSNTKLVEEVLKENNINAGDLKKSYQELNEIYDDLKASFKGKIDYLNIYQEGGVLFVKYTNSVGAKEVENNFQNIYASKDGVIQSIDVSSGNIVVQVNQFVKRGDLLVSNTITSTDGENKIIATKGKIMAYTYVTYQGEIDAKKMDEGEAFSYLLYTIRAKLGSIDKIDREKVLSYDIIDNKRVLKMQYVLIEDIAIKEES</sequence>
<dbReference type="Proteomes" id="UP000886724">
    <property type="component" value="Unassembled WGS sequence"/>
</dbReference>
<protein>
    <submittedName>
        <fullName evidence="1">Sporulation protein YqfD</fullName>
    </submittedName>
</protein>
<comment type="caution">
    <text evidence="1">The sequence shown here is derived from an EMBL/GenBank/DDBJ whole genome shotgun (WGS) entry which is preliminary data.</text>
</comment>
<name>A0A9D2BLF7_9FIRM</name>
<evidence type="ECO:0000313" key="2">
    <source>
        <dbReference type="Proteomes" id="UP000886724"/>
    </source>
</evidence>
<evidence type="ECO:0000313" key="1">
    <source>
        <dbReference type="EMBL" id="HIX80398.1"/>
    </source>
</evidence>
<gene>
    <name evidence="1" type="ORF">H9980_00270</name>
</gene>
<reference evidence="1" key="2">
    <citation type="submission" date="2021-04" db="EMBL/GenBank/DDBJ databases">
        <authorList>
            <person name="Gilroy R."/>
        </authorList>
    </citation>
    <scope>NUCLEOTIDE SEQUENCE</scope>
    <source>
        <strain evidence="1">ChiGjej1B1-14440</strain>
    </source>
</reference>
<dbReference type="Pfam" id="PF06898">
    <property type="entry name" value="YqfD"/>
    <property type="match status" value="1"/>
</dbReference>